<evidence type="ECO:0000256" key="1">
    <source>
        <dbReference type="ARBA" id="ARBA00001602"/>
    </source>
</evidence>
<evidence type="ECO:0000256" key="2">
    <source>
        <dbReference type="ARBA" id="ARBA00013090"/>
    </source>
</evidence>
<evidence type="ECO:0000256" key="6">
    <source>
        <dbReference type="ARBA" id="ARBA00023316"/>
    </source>
</evidence>
<gene>
    <name evidence="8" type="primary">murI</name>
    <name evidence="8" type="ORF">ACFL2Z_04725</name>
</gene>
<organism evidence="8 9">
    <name type="scientific">Eiseniibacteriota bacterium</name>
    <dbReference type="NCBI Taxonomy" id="2212470"/>
    <lineage>
        <taxon>Bacteria</taxon>
        <taxon>Candidatus Eiseniibacteriota</taxon>
    </lineage>
</organism>
<dbReference type="EMBL" id="JBHPEI010000084">
    <property type="protein sequence ID" value="MFC1800196.1"/>
    <property type="molecule type" value="Genomic_DNA"/>
</dbReference>
<name>A0ABV6YQ54_UNCEI</name>
<comment type="caution">
    <text evidence="8">The sequence shown here is derived from an EMBL/GenBank/DDBJ whole genome shotgun (WGS) entry which is preliminary data.</text>
</comment>
<dbReference type="InterPro" id="IPR015942">
    <property type="entry name" value="Asp/Glu/hydantoin_racemase"/>
</dbReference>
<evidence type="ECO:0000313" key="9">
    <source>
        <dbReference type="Proteomes" id="UP001594288"/>
    </source>
</evidence>
<accession>A0ABV6YQ54</accession>
<dbReference type="PROSITE" id="PS00923">
    <property type="entry name" value="ASP_GLU_RACEMASE_1"/>
    <property type="match status" value="1"/>
</dbReference>
<keyword evidence="3" id="KW-0133">Cell shape</keyword>
<evidence type="ECO:0000256" key="3">
    <source>
        <dbReference type="ARBA" id="ARBA00022960"/>
    </source>
</evidence>
<dbReference type="EC" id="5.1.1.3" evidence="2 7"/>
<evidence type="ECO:0000256" key="5">
    <source>
        <dbReference type="ARBA" id="ARBA00023235"/>
    </source>
</evidence>
<dbReference type="PROSITE" id="PS00924">
    <property type="entry name" value="ASP_GLU_RACEMASE_2"/>
    <property type="match status" value="1"/>
</dbReference>
<feature type="non-terminal residue" evidence="8">
    <location>
        <position position="1"/>
    </location>
</feature>
<evidence type="ECO:0000256" key="7">
    <source>
        <dbReference type="NCBIfam" id="TIGR00067"/>
    </source>
</evidence>
<comment type="catalytic activity">
    <reaction evidence="1">
        <text>L-glutamate = D-glutamate</text>
        <dbReference type="Rhea" id="RHEA:12813"/>
        <dbReference type="ChEBI" id="CHEBI:29985"/>
        <dbReference type="ChEBI" id="CHEBI:29986"/>
        <dbReference type="EC" id="5.1.1.3"/>
    </reaction>
</comment>
<dbReference type="GO" id="GO:0008881">
    <property type="term" value="F:glutamate racemase activity"/>
    <property type="evidence" value="ECO:0007669"/>
    <property type="project" value="UniProtKB-EC"/>
</dbReference>
<dbReference type="InterPro" id="IPR001920">
    <property type="entry name" value="Asp/Glu_race"/>
</dbReference>
<proteinExistence type="predicted"/>
<sequence>KNPKMIVVACNTASAYSLGDLKVAVDIPVVGVIEPGARAAVRATRNRKVGVIGTRATIGSGAYLDAVQADDPGVKVFSKDCPLFVPLIEEGWMDQQVTLDIAREYLKHMVECGVDTLVLGCTHYPLLKKVIGRVMGRDVILVDSAEETALEVEHVLADLGQLSDSPQGPRCEIFVSDMHLNLRLQVERFLGFSIPRIRVVNSEFEEIKLQGI</sequence>
<evidence type="ECO:0000256" key="4">
    <source>
        <dbReference type="ARBA" id="ARBA00022984"/>
    </source>
</evidence>
<dbReference type="SUPFAM" id="SSF53681">
    <property type="entry name" value="Aspartate/glutamate racemase"/>
    <property type="match status" value="2"/>
</dbReference>
<keyword evidence="5 8" id="KW-0413">Isomerase</keyword>
<evidence type="ECO:0000313" key="8">
    <source>
        <dbReference type="EMBL" id="MFC1800196.1"/>
    </source>
</evidence>
<dbReference type="NCBIfam" id="TIGR00067">
    <property type="entry name" value="glut_race"/>
    <property type="match status" value="1"/>
</dbReference>
<protein>
    <recommendedName>
        <fullName evidence="2 7">Glutamate racemase</fullName>
        <ecNumber evidence="2 7">5.1.1.3</ecNumber>
    </recommendedName>
</protein>
<reference evidence="8 9" key="1">
    <citation type="submission" date="2024-09" db="EMBL/GenBank/DDBJ databases">
        <authorList>
            <person name="D'Angelo T."/>
        </authorList>
    </citation>
    <scope>NUCLEOTIDE SEQUENCE [LARGE SCALE GENOMIC DNA]</scope>
    <source>
        <strain evidence="8">SAG AM-311-F02</strain>
    </source>
</reference>
<dbReference type="PANTHER" id="PTHR21198">
    <property type="entry name" value="GLUTAMATE RACEMASE"/>
    <property type="match status" value="1"/>
</dbReference>
<keyword evidence="4" id="KW-0573">Peptidoglycan synthesis</keyword>
<dbReference type="InterPro" id="IPR018187">
    <property type="entry name" value="Asp/Glu_racemase_AS_1"/>
</dbReference>
<dbReference type="PANTHER" id="PTHR21198:SF2">
    <property type="entry name" value="GLUTAMATE RACEMASE"/>
    <property type="match status" value="1"/>
</dbReference>
<dbReference type="Proteomes" id="UP001594288">
    <property type="component" value="Unassembled WGS sequence"/>
</dbReference>
<keyword evidence="6" id="KW-0961">Cell wall biogenesis/degradation</keyword>
<dbReference type="InterPro" id="IPR004391">
    <property type="entry name" value="Glu_race"/>
</dbReference>
<dbReference type="InterPro" id="IPR033134">
    <property type="entry name" value="Asp/Glu_racemase_AS_2"/>
</dbReference>
<keyword evidence="9" id="KW-1185">Reference proteome</keyword>
<dbReference type="Pfam" id="PF01177">
    <property type="entry name" value="Asp_Glu_race"/>
    <property type="match status" value="1"/>
</dbReference>
<dbReference type="Gene3D" id="3.40.50.1860">
    <property type="match status" value="2"/>
</dbReference>